<feature type="region of interest" description="Disordered" evidence="1">
    <location>
        <begin position="54"/>
        <end position="82"/>
    </location>
</feature>
<name>A0A852ZGL8_9ACTN</name>
<dbReference type="EMBL" id="JACBZH010000001">
    <property type="protein sequence ID" value="NYH91305.1"/>
    <property type="molecule type" value="Genomic_DNA"/>
</dbReference>
<protein>
    <submittedName>
        <fullName evidence="2">Uncharacterized protein</fullName>
    </submittedName>
</protein>
<comment type="caution">
    <text evidence="2">The sequence shown here is derived from an EMBL/GenBank/DDBJ whole genome shotgun (WGS) entry which is preliminary data.</text>
</comment>
<reference evidence="2 3" key="1">
    <citation type="submission" date="2020-07" db="EMBL/GenBank/DDBJ databases">
        <title>Sequencing the genomes of 1000 actinobacteria strains.</title>
        <authorList>
            <person name="Klenk H.-P."/>
        </authorList>
    </citation>
    <scope>NUCLEOTIDE SEQUENCE [LARGE SCALE GENOMIC DNA]</scope>
    <source>
        <strain evidence="2 3">DSM 18448</strain>
    </source>
</reference>
<evidence type="ECO:0000313" key="2">
    <source>
        <dbReference type="EMBL" id="NYH91305.1"/>
    </source>
</evidence>
<sequence>MMSASDDPCSVQGSWTHSFEEDASGIEVYRPTDTFPFPPARRGRERLTFDGDQVIVSVPGPDDRTRPRTTLGQVRPGRFGEASTGAEGFEIVEAAPDVLRIRRS</sequence>
<dbReference type="RefSeq" id="WP_179788904.1">
    <property type="nucleotide sequence ID" value="NZ_BAAARR010000023.1"/>
</dbReference>
<evidence type="ECO:0000313" key="3">
    <source>
        <dbReference type="Proteomes" id="UP000579605"/>
    </source>
</evidence>
<accession>A0A852ZGL8</accession>
<gene>
    <name evidence="2" type="ORF">F4554_003943</name>
</gene>
<dbReference type="Proteomes" id="UP000579605">
    <property type="component" value="Unassembled WGS sequence"/>
</dbReference>
<evidence type="ECO:0000256" key="1">
    <source>
        <dbReference type="SAM" id="MobiDB-lite"/>
    </source>
</evidence>
<keyword evidence="3" id="KW-1185">Reference proteome</keyword>
<dbReference type="AlphaFoldDB" id="A0A852ZGL8"/>
<proteinExistence type="predicted"/>
<organism evidence="2 3">
    <name type="scientific">Actinopolymorpha rutila</name>
    <dbReference type="NCBI Taxonomy" id="446787"/>
    <lineage>
        <taxon>Bacteria</taxon>
        <taxon>Bacillati</taxon>
        <taxon>Actinomycetota</taxon>
        <taxon>Actinomycetes</taxon>
        <taxon>Propionibacteriales</taxon>
        <taxon>Actinopolymorphaceae</taxon>
        <taxon>Actinopolymorpha</taxon>
    </lineage>
</organism>